<dbReference type="PANTHER" id="PTHR43662:SF3">
    <property type="entry name" value="DOMAIN PROTEIN, PUTATIVE (AFU_ORTHOLOGUE AFUA_6G11970)-RELATED"/>
    <property type="match status" value="1"/>
</dbReference>
<evidence type="ECO:0000313" key="2">
    <source>
        <dbReference type="Proteomes" id="UP000294847"/>
    </source>
</evidence>
<evidence type="ECO:0000313" key="1">
    <source>
        <dbReference type="EMBL" id="QBZ54782.1"/>
    </source>
</evidence>
<dbReference type="PANTHER" id="PTHR43662">
    <property type="match status" value="1"/>
</dbReference>
<reference evidence="1 2" key="1">
    <citation type="journal article" date="2019" name="Mol. Biol. Evol.">
        <title>Blast fungal genomes show frequent chromosomal changes, gene gains and losses, and effector gene turnover.</title>
        <authorList>
            <person name="Gomez Luciano L.B."/>
            <person name="Jason Tsai I."/>
            <person name="Chuma I."/>
            <person name="Tosa Y."/>
            <person name="Chen Y.H."/>
            <person name="Li J.Y."/>
            <person name="Li M.Y."/>
            <person name="Jade Lu M.Y."/>
            <person name="Nakayashiki H."/>
            <person name="Li W.H."/>
        </authorList>
    </citation>
    <scope>NUCLEOTIDE SEQUENCE [LARGE SCALE GENOMIC DNA]</scope>
    <source>
        <strain evidence="1">MZ5-1-6</strain>
    </source>
</reference>
<gene>
    <name evidence="1" type="ORF">PoMZ_10491</name>
</gene>
<accession>A0A4P7N0D3</accession>
<dbReference type="Proteomes" id="UP000294847">
    <property type="component" value="Chromosome 1"/>
</dbReference>
<dbReference type="AlphaFoldDB" id="A0A4P7N0D3"/>
<dbReference type="InterPro" id="IPR018535">
    <property type="entry name" value="DUF1996"/>
</dbReference>
<name>A0A4P7N0D3_PYROR</name>
<dbReference type="EMBL" id="CP034204">
    <property type="protein sequence ID" value="QBZ54782.1"/>
    <property type="molecule type" value="Genomic_DNA"/>
</dbReference>
<organism evidence="1 2">
    <name type="scientific">Pyricularia oryzae</name>
    <name type="common">Rice blast fungus</name>
    <name type="synonym">Magnaporthe oryzae</name>
    <dbReference type="NCBI Taxonomy" id="318829"/>
    <lineage>
        <taxon>Eukaryota</taxon>
        <taxon>Fungi</taxon>
        <taxon>Dikarya</taxon>
        <taxon>Ascomycota</taxon>
        <taxon>Pezizomycotina</taxon>
        <taxon>Sordariomycetes</taxon>
        <taxon>Sordariomycetidae</taxon>
        <taxon>Magnaporthales</taxon>
        <taxon>Pyriculariaceae</taxon>
        <taxon>Pyricularia</taxon>
    </lineage>
</organism>
<dbReference type="VEuPathDB" id="FungiDB:M_BR32_EuGene_00128461"/>
<sequence length="384" mass="42060">MKLMPQIAALALASSAKAFWILNCGNPVVVDRVDPLATPGQIPGRHVHTVMGGNAFSANLTTYEQTQKSTCTSCSVTKDLSNYWFPQLFFRFDNGSFAAVKNSGGSLIYYLHRHDKKEPEYAKGLQPFPEGFRMIAGEPLARQARNDTDQGKRQTKAVSFACLRGEPTPATPYLPKMRCKNGLRAQIHFPACWNGKDNDSPDHKSHVAYPSGVDNGICPPGFPKRLITLFSEVIYQVDKFDAFWDPNDASKPQPFVFSHGDPTGYGYHGDFQNGWDTAVLKAGIKDCNEGVRSVEQCSAFNGLVQKGDAMKKCVNKPQVDEKVFGVLGSLPGCNPVPEQSKIVHPAIMATCAATSESGQQDITKDTGVLKVSRAARRKVKRSNN</sequence>
<dbReference type="Pfam" id="PF09362">
    <property type="entry name" value="DUF1996"/>
    <property type="match status" value="1"/>
</dbReference>
<proteinExistence type="predicted"/>
<protein>
    <submittedName>
        <fullName evidence="1">Uncharacterized protein</fullName>
    </submittedName>
</protein>